<keyword evidence="8" id="KW-1185">Reference proteome</keyword>
<dbReference type="GO" id="GO:0009055">
    <property type="term" value="F:electron transfer activity"/>
    <property type="evidence" value="ECO:0007669"/>
    <property type="project" value="InterPro"/>
</dbReference>
<evidence type="ECO:0000256" key="4">
    <source>
        <dbReference type="PROSITE-ProRule" id="PRU00433"/>
    </source>
</evidence>
<comment type="caution">
    <text evidence="7">The sequence shown here is derived from an EMBL/GenBank/DDBJ whole genome shotgun (WGS) entry which is preliminary data.</text>
</comment>
<sequence length="111" mass="11792">MNNKKTRGGISTTTALVAALSVGSADAVQAADGATLYQEKVCHSCHGANPDEPTIPAYPKLAGQNAVYSLQQMKDIRDGRRTNGLSIAMKAVVGSVTDEEFQIIAEWLQTQ</sequence>
<evidence type="ECO:0000256" key="1">
    <source>
        <dbReference type="ARBA" id="ARBA00022617"/>
    </source>
</evidence>
<gene>
    <name evidence="7" type="ORF">BDD21_4695</name>
</gene>
<dbReference type="Pfam" id="PF13442">
    <property type="entry name" value="Cytochrome_CBB3"/>
    <property type="match status" value="1"/>
</dbReference>
<keyword evidence="3 4" id="KW-0408">Iron</keyword>
<name>A0A495VEA2_9GAMM</name>
<dbReference type="OrthoDB" id="9773456at2"/>
<dbReference type="Gene3D" id="1.10.760.10">
    <property type="entry name" value="Cytochrome c-like domain"/>
    <property type="match status" value="1"/>
</dbReference>
<accession>A0A495VEA2</accession>
<keyword evidence="2 4" id="KW-0479">Metal-binding</keyword>
<protein>
    <submittedName>
        <fullName evidence="7">Cytochrome c</fullName>
    </submittedName>
</protein>
<dbReference type="GO" id="GO:0046872">
    <property type="term" value="F:metal ion binding"/>
    <property type="evidence" value="ECO:0007669"/>
    <property type="project" value="UniProtKB-KW"/>
</dbReference>
<dbReference type="GO" id="GO:0020037">
    <property type="term" value="F:heme binding"/>
    <property type="evidence" value="ECO:0007669"/>
    <property type="project" value="InterPro"/>
</dbReference>
<evidence type="ECO:0000259" key="6">
    <source>
        <dbReference type="PROSITE" id="PS51007"/>
    </source>
</evidence>
<evidence type="ECO:0000313" key="8">
    <source>
        <dbReference type="Proteomes" id="UP000274556"/>
    </source>
</evidence>
<keyword evidence="5" id="KW-0732">Signal</keyword>
<evidence type="ECO:0000256" key="2">
    <source>
        <dbReference type="ARBA" id="ARBA00022723"/>
    </source>
</evidence>
<dbReference type="InterPro" id="IPR009056">
    <property type="entry name" value="Cyt_c-like_dom"/>
</dbReference>
<proteinExistence type="predicted"/>
<dbReference type="Proteomes" id="UP000274556">
    <property type="component" value="Unassembled WGS sequence"/>
</dbReference>
<dbReference type="SUPFAM" id="SSF46626">
    <property type="entry name" value="Cytochrome c"/>
    <property type="match status" value="1"/>
</dbReference>
<feature type="signal peptide" evidence="5">
    <location>
        <begin position="1"/>
        <end position="30"/>
    </location>
</feature>
<dbReference type="PROSITE" id="PS51007">
    <property type="entry name" value="CYTC"/>
    <property type="match status" value="1"/>
</dbReference>
<dbReference type="AlphaFoldDB" id="A0A495VEA2"/>
<dbReference type="EMBL" id="RBXL01000001">
    <property type="protein sequence ID" value="RKT47140.1"/>
    <property type="molecule type" value="Genomic_DNA"/>
</dbReference>
<evidence type="ECO:0000313" key="7">
    <source>
        <dbReference type="EMBL" id="RKT47140.1"/>
    </source>
</evidence>
<evidence type="ECO:0000256" key="3">
    <source>
        <dbReference type="ARBA" id="ARBA00023004"/>
    </source>
</evidence>
<keyword evidence="1 4" id="KW-0349">Heme</keyword>
<dbReference type="RefSeq" id="WP_120800085.1">
    <property type="nucleotide sequence ID" value="NZ_RBXL01000001.1"/>
</dbReference>
<organism evidence="7 8">
    <name type="scientific">Thiocapsa rosea</name>
    <dbReference type="NCBI Taxonomy" id="69360"/>
    <lineage>
        <taxon>Bacteria</taxon>
        <taxon>Pseudomonadati</taxon>
        <taxon>Pseudomonadota</taxon>
        <taxon>Gammaproteobacteria</taxon>
        <taxon>Chromatiales</taxon>
        <taxon>Chromatiaceae</taxon>
        <taxon>Thiocapsa</taxon>
    </lineage>
</organism>
<feature type="domain" description="Cytochrome c" evidence="6">
    <location>
        <begin position="28"/>
        <end position="111"/>
    </location>
</feature>
<feature type="chain" id="PRO_5019772631" evidence="5">
    <location>
        <begin position="31"/>
        <end position="111"/>
    </location>
</feature>
<reference evidence="7 8" key="1">
    <citation type="submission" date="2018-10" db="EMBL/GenBank/DDBJ databases">
        <title>Genomic Encyclopedia of Archaeal and Bacterial Type Strains, Phase II (KMG-II): from individual species to whole genera.</title>
        <authorList>
            <person name="Goeker M."/>
        </authorList>
    </citation>
    <scope>NUCLEOTIDE SEQUENCE [LARGE SCALE GENOMIC DNA]</scope>
    <source>
        <strain evidence="7 8">DSM 235</strain>
    </source>
</reference>
<evidence type="ECO:0000256" key="5">
    <source>
        <dbReference type="SAM" id="SignalP"/>
    </source>
</evidence>
<dbReference type="InterPro" id="IPR036909">
    <property type="entry name" value="Cyt_c-like_dom_sf"/>
</dbReference>